<accession>A0A9J7BJX2</accession>
<dbReference type="PRINTS" id="PR00080">
    <property type="entry name" value="SDRFAMILY"/>
</dbReference>
<dbReference type="SUPFAM" id="SSF51735">
    <property type="entry name" value="NAD(P)-binding Rossmann-fold domains"/>
    <property type="match status" value="1"/>
</dbReference>
<name>A0A9J7BJX2_9BACT</name>
<dbReference type="GO" id="GO:0006633">
    <property type="term" value="P:fatty acid biosynthetic process"/>
    <property type="evidence" value="ECO:0007669"/>
    <property type="project" value="TreeGrafter"/>
</dbReference>
<comment type="similarity">
    <text evidence="1">Belongs to the short-chain dehydrogenases/reductases (SDR) family.</text>
</comment>
<proteinExistence type="inferred from homology"/>
<dbReference type="EMBL" id="CP093313">
    <property type="protein sequence ID" value="UWZ82082.1"/>
    <property type="molecule type" value="Genomic_DNA"/>
</dbReference>
<dbReference type="GO" id="GO:0048038">
    <property type="term" value="F:quinone binding"/>
    <property type="evidence" value="ECO:0007669"/>
    <property type="project" value="TreeGrafter"/>
</dbReference>
<evidence type="ECO:0000256" key="2">
    <source>
        <dbReference type="ARBA" id="ARBA00023002"/>
    </source>
</evidence>
<sequence length="288" mass="30415">MSITETVTVRAFEAPFSLEGKTAIVTGAGRGIGKSIARRLVSAGASVMICDLDEKMLVQAAEDLGDSSRVGHFQGDLTDPLVPGELVEATLGTFGGVDIIVNNAGYSWDNVIQKTTDEQFQAMLEIHLVTPFRILRAASGYIRDAAKHEIASGQRVMRKVVNITSISGTDGNPGQVGYSAGKAGVIGLTKTLAKEWGRYNVNVNSVGFGLIETRMTQALGADIAQMEMHGHQIKLGVQQAMLDSVKSACPLGRLGTPEEAAGAVLFFCSPLSDYVTGEVLICGGGLHF</sequence>
<keyword evidence="4" id="KW-1185">Reference proteome</keyword>
<dbReference type="PANTHER" id="PTHR42760:SF133">
    <property type="entry name" value="3-OXOACYL-[ACYL-CARRIER-PROTEIN] REDUCTASE"/>
    <property type="match status" value="1"/>
</dbReference>
<dbReference type="PANTHER" id="PTHR42760">
    <property type="entry name" value="SHORT-CHAIN DEHYDROGENASES/REDUCTASES FAMILY MEMBER"/>
    <property type="match status" value="1"/>
</dbReference>
<reference evidence="3" key="1">
    <citation type="submission" date="2021-04" db="EMBL/GenBank/DDBJ databases">
        <title>Phylogenetic analysis of Acidobacteriaceae.</title>
        <authorList>
            <person name="Qiu L."/>
            <person name="Zhang Q."/>
        </authorList>
    </citation>
    <scope>NUCLEOTIDE SEQUENCE</scope>
    <source>
        <strain evidence="3">DSM 25168</strain>
    </source>
</reference>
<dbReference type="PRINTS" id="PR00081">
    <property type="entry name" value="GDHRDH"/>
</dbReference>
<dbReference type="GO" id="GO:0016616">
    <property type="term" value="F:oxidoreductase activity, acting on the CH-OH group of donors, NAD or NADP as acceptor"/>
    <property type="evidence" value="ECO:0007669"/>
    <property type="project" value="TreeGrafter"/>
</dbReference>
<dbReference type="InterPro" id="IPR036291">
    <property type="entry name" value="NAD(P)-bd_dom_sf"/>
</dbReference>
<dbReference type="RefSeq" id="WP_260791153.1">
    <property type="nucleotide sequence ID" value="NZ_CP093313.1"/>
</dbReference>
<dbReference type="PROSITE" id="PS00061">
    <property type="entry name" value="ADH_SHORT"/>
    <property type="match status" value="1"/>
</dbReference>
<protein>
    <submittedName>
        <fullName evidence="3">SDR family oxidoreductase</fullName>
    </submittedName>
</protein>
<evidence type="ECO:0000313" key="4">
    <source>
        <dbReference type="Proteomes" id="UP001059380"/>
    </source>
</evidence>
<keyword evidence="2" id="KW-0560">Oxidoreductase</keyword>
<dbReference type="FunFam" id="3.40.50.720:FF:000084">
    <property type="entry name" value="Short-chain dehydrogenase reductase"/>
    <property type="match status" value="1"/>
</dbReference>
<dbReference type="Pfam" id="PF13561">
    <property type="entry name" value="adh_short_C2"/>
    <property type="match status" value="1"/>
</dbReference>
<gene>
    <name evidence="3" type="ORF">MOP44_16045</name>
</gene>
<evidence type="ECO:0000313" key="3">
    <source>
        <dbReference type="EMBL" id="UWZ82082.1"/>
    </source>
</evidence>
<dbReference type="Proteomes" id="UP001059380">
    <property type="component" value="Chromosome"/>
</dbReference>
<organism evidence="3 4">
    <name type="scientific">Occallatibacter riparius</name>
    <dbReference type="NCBI Taxonomy" id="1002689"/>
    <lineage>
        <taxon>Bacteria</taxon>
        <taxon>Pseudomonadati</taxon>
        <taxon>Acidobacteriota</taxon>
        <taxon>Terriglobia</taxon>
        <taxon>Terriglobales</taxon>
        <taxon>Acidobacteriaceae</taxon>
        <taxon>Occallatibacter</taxon>
    </lineage>
</organism>
<dbReference type="Gene3D" id="3.40.50.720">
    <property type="entry name" value="NAD(P)-binding Rossmann-like Domain"/>
    <property type="match status" value="1"/>
</dbReference>
<dbReference type="InterPro" id="IPR002347">
    <property type="entry name" value="SDR_fam"/>
</dbReference>
<dbReference type="KEGG" id="orp:MOP44_16045"/>
<dbReference type="InterPro" id="IPR020904">
    <property type="entry name" value="Sc_DH/Rdtase_CS"/>
</dbReference>
<evidence type="ECO:0000256" key="1">
    <source>
        <dbReference type="ARBA" id="ARBA00006484"/>
    </source>
</evidence>
<dbReference type="AlphaFoldDB" id="A0A9J7BJX2"/>